<dbReference type="Pfam" id="PF07676">
    <property type="entry name" value="PD40"/>
    <property type="match status" value="1"/>
</dbReference>
<dbReference type="InterPro" id="IPR001375">
    <property type="entry name" value="Peptidase_S9_cat"/>
</dbReference>
<gene>
    <name evidence="8" type="ORF">D0Z07_2814</name>
</gene>
<proteinExistence type="inferred from homology"/>
<dbReference type="InterPro" id="IPR029058">
    <property type="entry name" value="AB_hydrolase_fold"/>
</dbReference>
<dbReference type="InterPro" id="IPR011042">
    <property type="entry name" value="6-blade_b-propeller_TolB-like"/>
</dbReference>
<sequence>MTVRAKKFTPEVLLSAPRRSAAVPNPAGTLAVFTVSTYSFETHSKTSEIRVLDLKNGQSRVITDDLNAREPIWLGKDNVLLWLKGEEKGTTILQAADVDDLQYAPETVTVFNGSLSNPKVVHLGSDTFALAFTGLATPDGELYNPETAKKPHSTGKVYSSLFVRQWDAYVTENKSTIWYTTLNVHKRMQVNTTSFINALKGHSFQLESPVPPFGGAGDFDISKNGIVFVAKDPKLDPANHTKTDLYYIPLQTFTESQAPSPQIVKTGNLKGYSGSPIFSPDSKSVVFTRMKSDQYESDKTRLLLVPDITDLTNVQEFFETKDGEGKWDLKPEGVTFSKDGSELYVTAEENGRGKLFKLPASPRHASDLPTAIVSDGSVTDARMLPDGKLLISSNSLVDNSTYSILDPSKASEISTVSSVSKSGKAFGLSQDQVDEFWYEGAEDYSVHAWVLKPSNFDKSKKYPLAYLIHGGPQGAWNESWSTRWNPAVFAEQGYVVVTPNPTGSSGYGMAFQNGIRNNWGGRPYVDLVKGFEYIEANFPYVDTSRAVALGASYGGYMVNWIQGHDLGRKFKALVTHDGVFSTLNQYSSEELFFPHHDFAGTLWENRENYEKWDPARHLKNWATPHLIIHNELDYRLPIGEGLAPFNVLQTKGIPSKFLTFPDENHWVLKPENSLVWHQEVLAWINKYSGIEQEQEELRQGVTKLRI</sequence>
<dbReference type="SUPFAM" id="SSF82171">
    <property type="entry name" value="DPP6 N-terminal domain-like"/>
    <property type="match status" value="1"/>
</dbReference>
<dbReference type="Gene3D" id="3.40.50.1820">
    <property type="entry name" value="alpha/beta hydrolase"/>
    <property type="match status" value="1"/>
</dbReference>
<evidence type="ECO:0000256" key="3">
    <source>
        <dbReference type="ARBA" id="ARBA00022729"/>
    </source>
</evidence>
<accession>A0A9P7AZE9</accession>
<organism evidence="8 9">
    <name type="scientific">Hyphodiscus hymeniophilus</name>
    <dbReference type="NCBI Taxonomy" id="353542"/>
    <lineage>
        <taxon>Eukaryota</taxon>
        <taxon>Fungi</taxon>
        <taxon>Dikarya</taxon>
        <taxon>Ascomycota</taxon>
        <taxon>Pezizomycotina</taxon>
        <taxon>Leotiomycetes</taxon>
        <taxon>Helotiales</taxon>
        <taxon>Hyphodiscaceae</taxon>
        <taxon>Hyphodiscus</taxon>
    </lineage>
</organism>
<evidence type="ECO:0000313" key="8">
    <source>
        <dbReference type="EMBL" id="KAG0651106.1"/>
    </source>
</evidence>
<comment type="caution">
    <text evidence="8">The sequence shown here is derived from an EMBL/GenBank/DDBJ whole genome shotgun (WGS) entry which is preliminary data.</text>
</comment>
<name>A0A9P7AZE9_9HELO</name>
<evidence type="ECO:0000256" key="5">
    <source>
        <dbReference type="ARBA" id="ARBA00022825"/>
    </source>
</evidence>
<feature type="domain" description="Peptidase S9 prolyl oligopeptidase catalytic" evidence="7">
    <location>
        <begin position="480"/>
        <end position="689"/>
    </location>
</feature>
<dbReference type="GO" id="GO:0004252">
    <property type="term" value="F:serine-type endopeptidase activity"/>
    <property type="evidence" value="ECO:0007669"/>
    <property type="project" value="TreeGrafter"/>
</dbReference>
<keyword evidence="5" id="KW-0720">Serine protease</keyword>
<dbReference type="EMBL" id="VNKQ01000005">
    <property type="protein sequence ID" value="KAG0651106.1"/>
    <property type="molecule type" value="Genomic_DNA"/>
</dbReference>
<evidence type="ECO:0000256" key="4">
    <source>
        <dbReference type="ARBA" id="ARBA00022801"/>
    </source>
</evidence>
<dbReference type="SUPFAM" id="SSF53474">
    <property type="entry name" value="alpha/beta-Hydrolases"/>
    <property type="match status" value="1"/>
</dbReference>
<dbReference type="Proteomes" id="UP000785200">
    <property type="component" value="Unassembled WGS sequence"/>
</dbReference>
<evidence type="ECO:0000313" key="9">
    <source>
        <dbReference type="Proteomes" id="UP000785200"/>
    </source>
</evidence>
<protein>
    <recommendedName>
        <fullName evidence="6">Dipeptidyl-peptidase V</fullName>
    </recommendedName>
</protein>
<keyword evidence="3" id="KW-0732">Signal</keyword>
<evidence type="ECO:0000256" key="1">
    <source>
        <dbReference type="ARBA" id="ARBA00010040"/>
    </source>
</evidence>
<dbReference type="FunFam" id="3.40.50.1820:FF:000028">
    <property type="entry name" value="S9 family peptidase"/>
    <property type="match status" value="1"/>
</dbReference>
<dbReference type="AlphaFoldDB" id="A0A9P7AZE9"/>
<dbReference type="Gene3D" id="2.120.10.30">
    <property type="entry name" value="TolB, C-terminal domain"/>
    <property type="match status" value="1"/>
</dbReference>
<evidence type="ECO:0000256" key="2">
    <source>
        <dbReference type="ARBA" id="ARBA00022670"/>
    </source>
</evidence>
<keyword evidence="9" id="KW-1185">Reference proteome</keyword>
<dbReference type="OrthoDB" id="416344at2759"/>
<reference evidence="8" key="1">
    <citation type="submission" date="2019-07" db="EMBL/GenBank/DDBJ databases">
        <title>Hyphodiscus hymeniophilus genome sequencing and assembly.</title>
        <authorList>
            <person name="Kramer G."/>
            <person name="Nodwell J."/>
        </authorList>
    </citation>
    <scope>NUCLEOTIDE SEQUENCE</scope>
    <source>
        <strain evidence="8">ATCC 34498</strain>
    </source>
</reference>
<comment type="similarity">
    <text evidence="1">Belongs to the peptidase S9C family.</text>
</comment>
<dbReference type="InterPro" id="IPR011659">
    <property type="entry name" value="WD40"/>
</dbReference>
<evidence type="ECO:0000256" key="6">
    <source>
        <dbReference type="ARBA" id="ARBA00032829"/>
    </source>
</evidence>
<keyword evidence="2" id="KW-0645">Protease</keyword>
<dbReference type="PANTHER" id="PTHR42776:SF13">
    <property type="entry name" value="DIPEPTIDYL-PEPTIDASE 5"/>
    <property type="match status" value="1"/>
</dbReference>
<dbReference type="Pfam" id="PF00326">
    <property type="entry name" value="Peptidase_S9"/>
    <property type="match status" value="1"/>
</dbReference>
<dbReference type="PANTHER" id="PTHR42776">
    <property type="entry name" value="SERINE PEPTIDASE S9 FAMILY MEMBER"/>
    <property type="match status" value="1"/>
</dbReference>
<evidence type="ECO:0000259" key="7">
    <source>
        <dbReference type="Pfam" id="PF00326"/>
    </source>
</evidence>
<dbReference type="GO" id="GO:0006508">
    <property type="term" value="P:proteolysis"/>
    <property type="evidence" value="ECO:0007669"/>
    <property type="project" value="UniProtKB-KW"/>
</dbReference>
<keyword evidence="4" id="KW-0378">Hydrolase</keyword>